<dbReference type="PANTHER" id="PTHR21089:SF1">
    <property type="entry name" value="BIFUNCTIONAL 3-DEHYDROQUINATE DEHYDRATASE_SHIKIMATE DEHYDROGENASE, CHLOROPLASTIC"/>
    <property type="match status" value="1"/>
</dbReference>
<reference evidence="4 5" key="1">
    <citation type="submission" date="2019-02" db="EMBL/GenBank/DDBJ databases">
        <title>Sequencing the genomes of 1000 actinobacteria strains.</title>
        <authorList>
            <person name="Klenk H.-P."/>
        </authorList>
    </citation>
    <scope>NUCLEOTIDE SEQUENCE [LARGE SCALE GENOMIC DNA]</scope>
    <source>
        <strain evidence="4 5">DSM 18319</strain>
    </source>
</reference>
<dbReference type="GO" id="GO:0050661">
    <property type="term" value="F:NADP binding"/>
    <property type="evidence" value="ECO:0007669"/>
    <property type="project" value="TreeGrafter"/>
</dbReference>
<name>A0A4V2GAN8_9MICO</name>
<evidence type="ECO:0000259" key="3">
    <source>
        <dbReference type="Pfam" id="PF08501"/>
    </source>
</evidence>
<keyword evidence="2" id="KW-0057">Aromatic amino acid biosynthesis</keyword>
<comment type="pathway">
    <text evidence="1">Metabolic intermediate biosynthesis; chorismate biosynthesis; chorismate from D-erythrose 4-phosphate and phosphoenolpyruvate: step 4/7.</text>
</comment>
<sequence>MSTLRLAVLGSPITHSQSPAIHTAAYAALGLDWEYGRFELDADGLAAFLAARGQEWRGFSLTMPLKFQALALADEVDATARITGAVNTLLFSGAGATRRLHGFNTDVTGLVNSLADNGITSARSVLIVGGGATAGSAIMAAAELGAGAVVVAVRRPDAADGLHELARAAGVALRIVALADAVAAASEIDLVISTLPGGADAGLRFDAELMLRTPLYDVAYSPWPSPLGAAWQRAGGRVISGIGMLLHQALVQVRIFVAGDPFAELPNEKATFAAMSAAVQAGSATHSDAVER</sequence>
<dbReference type="PANTHER" id="PTHR21089">
    <property type="entry name" value="SHIKIMATE DEHYDROGENASE"/>
    <property type="match status" value="1"/>
</dbReference>
<dbReference type="RefSeq" id="WP_242616269.1">
    <property type="nucleotide sequence ID" value="NZ_SHLC01000001.1"/>
</dbReference>
<dbReference type="CDD" id="cd01065">
    <property type="entry name" value="NAD_bind_Shikimate_DH"/>
    <property type="match status" value="1"/>
</dbReference>
<dbReference type="Gene3D" id="3.40.50.720">
    <property type="entry name" value="NAD(P)-binding Rossmann-like Domain"/>
    <property type="match status" value="1"/>
</dbReference>
<dbReference type="InterPro" id="IPR013708">
    <property type="entry name" value="Shikimate_DH-bd_N"/>
</dbReference>
<keyword evidence="5" id="KW-1185">Reference proteome</keyword>
<dbReference type="Pfam" id="PF08501">
    <property type="entry name" value="Shikimate_dh_N"/>
    <property type="match status" value="1"/>
</dbReference>
<keyword evidence="2" id="KW-0028">Amino-acid biosynthesis</keyword>
<accession>A0A4V2GAN8</accession>
<dbReference type="SUPFAM" id="SSF51735">
    <property type="entry name" value="NAD(P)-binding Rossmann-fold domains"/>
    <property type="match status" value="1"/>
</dbReference>
<dbReference type="GO" id="GO:0009073">
    <property type="term" value="P:aromatic amino acid family biosynthetic process"/>
    <property type="evidence" value="ECO:0007669"/>
    <property type="project" value="UniProtKB-KW"/>
</dbReference>
<dbReference type="GO" id="GO:0005829">
    <property type="term" value="C:cytosol"/>
    <property type="evidence" value="ECO:0007669"/>
    <property type="project" value="TreeGrafter"/>
</dbReference>
<dbReference type="AlphaFoldDB" id="A0A4V2GAN8"/>
<evidence type="ECO:0000313" key="5">
    <source>
        <dbReference type="Proteomes" id="UP000291483"/>
    </source>
</evidence>
<protein>
    <submittedName>
        <fullName evidence="4">Shikimate dehydrogenase</fullName>
    </submittedName>
</protein>
<dbReference type="GO" id="GO:0019632">
    <property type="term" value="P:shikimate metabolic process"/>
    <property type="evidence" value="ECO:0007669"/>
    <property type="project" value="TreeGrafter"/>
</dbReference>
<gene>
    <name evidence="4" type="ORF">EV379_1335</name>
</gene>
<dbReference type="GO" id="GO:0009423">
    <property type="term" value="P:chorismate biosynthetic process"/>
    <property type="evidence" value="ECO:0007669"/>
    <property type="project" value="TreeGrafter"/>
</dbReference>
<dbReference type="InterPro" id="IPR046346">
    <property type="entry name" value="Aminoacid_DH-like_N_sf"/>
</dbReference>
<dbReference type="SUPFAM" id="SSF53223">
    <property type="entry name" value="Aminoacid dehydrogenase-like, N-terminal domain"/>
    <property type="match status" value="1"/>
</dbReference>
<dbReference type="Gene3D" id="3.40.50.10860">
    <property type="entry name" value="Leucine Dehydrogenase, chain A, domain 1"/>
    <property type="match status" value="1"/>
</dbReference>
<dbReference type="InterPro" id="IPR036291">
    <property type="entry name" value="NAD(P)-bd_dom_sf"/>
</dbReference>
<evidence type="ECO:0000313" key="4">
    <source>
        <dbReference type="EMBL" id="RZU65016.1"/>
    </source>
</evidence>
<organism evidence="4 5">
    <name type="scientific">Microterricola gilva</name>
    <dbReference type="NCBI Taxonomy" id="393267"/>
    <lineage>
        <taxon>Bacteria</taxon>
        <taxon>Bacillati</taxon>
        <taxon>Actinomycetota</taxon>
        <taxon>Actinomycetes</taxon>
        <taxon>Micrococcales</taxon>
        <taxon>Microbacteriaceae</taxon>
        <taxon>Microterricola</taxon>
    </lineage>
</organism>
<dbReference type="InterPro" id="IPR022893">
    <property type="entry name" value="Shikimate_DH_fam"/>
</dbReference>
<evidence type="ECO:0000256" key="1">
    <source>
        <dbReference type="ARBA" id="ARBA00004871"/>
    </source>
</evidence>
<dbReference type="NCBIfam" id="NF001311">
    <property type="entry name" value="PRK00258.1-3"/>
    <property type="match status" value="1"/>
</dbReference>
<proteinExistence type="predicted"/>
<feature type="domain" description="Shikimate dehydrogenase substrate binding N-terminal" evidence="3">
    <location>
        <begin position="8"/>
        <end position="89"/>
    </location>
</feature>
<dbReference type="EMBL" id="SHLC01000001">
    <property type="protein sequence ID" value="RZU65016.1"/>
    <property type="molecule type" value="Genomic_DNA"/>
</dbReference>
<dbReference type="Proteomes" id="UP000291483">
    <property type="component" value="Unassembled WGS sequence"/>
</dbReference>
<comment type="caution">
    <text evidence="4">The sequence shown here is derived from an EMBL/GenBank/DDBJ whole genome shotgun (WGS) entry which is preliminary data.</text>
</comment>
<evidence type="ECO:0000256" key="2">
    <source>
        <dbReference type="ARBA" id="ARBA00023141"/>
    </source>
</evidence>
<dbReference type="GO" id="GO:0004764">
    <property type="term" value="F:shikimate 3-dehydrogenase (NADP+) activity"/>
    <property type="evidence" value="ECO:0007669"/>
    <property type="project" value="InterPro"/>
</dbReference>